<dbReference type="PANTHER" id="PTHR30055:SF187">
    <property type="entry name" value="TRANSCRIPTIONAL REGULATORY PROTEIN"/>
    <property type="match status" value="1"/>
</dbReference>
<gene>
    <name evidence="4" type="ORF">DFR70_101466</name>
</gene>
<keyword evidence="1 2" id="KW-0238">DNA-binding</keyword>
<evidence type="ECO:0000313" key="4">
    <source>
        <dbReference type="EMBL" id="PXX71045.1"/>
    </source>
</evidence>
<dbReference type="AlphaFoldDB" id="A0A318KDS4"/>
<dbReference type="OrthoDB" id="4377220at2"/>
<dbReference type="InterPro" id="IPR050109">
    <property type="entry name" value="HTH-type_TetR-like_transc_reg"/>
</dbReference>
<feature type="domain" description="HTH tetR-type" evidence="3">
    <location>
        <begin position="6"/>
        <end position="66"/>
    </location>
</feature>
<evidence type="ECO:0000256" key="2">
    <source>
        <dbReference type="PROSITE-ProRule" id="PRU00335"/>
    </source>
</evidence>
<dbReference type="GO" id="GO:0000976">
    <property type="term" value="F:transcription cis-regulatory region binding"/>
    <property type="evidence" value="ECO:0007669"/>
    <property type="project" value="TreeGrafter"/>
</dbReference>
<dbReference type="EMBL" id="QJKF01000001">
    <property type="protein sequence ID" value="PXX71045.1"/>
    <property type="molecule type" value="Genomic_DNA"/>
</dbReference>
<dbReference type="RefSeq" id="WP_040735434.1">
    <property type="nucleotide sequence ID" value="NZ_QJKF01000001.1"/>
</dbReference>
<keyword evidence="5" id="KW-1185">Reference proteome</keyword>
<evidence type="ECO:0000259" key="3">
    <source>
        <dbReference type="PROSITE" id="PS50977"/>
    </source>
</evidence>
<dbReference type="PRINTS" id="PR00455">
    <property type="entry name" value="HTHTETR"/>
</dbReference>
<dbReference type="GO" id="GO:0003700">
    <property type="term" value="F:DNA-binding transcription factor activity"/>
    <property type="evidence" value="ECO:0007669"/>
    <property type="project" value="TreeGrafter"/>
</dbReference>
<sequence length="199" mass="21301">MPRPRTHDPDLVLDAAESLAVRSGPAAVTTRAVSAATGVSNGAIYHTFGSRAELLGRAWLRAAQRFLALQSSLVTAALAEQDGVEAVVAAAEAPVVFAEKFPESSRLLLTVERAELLGEVPESVATELAETDKVLVELMIRLSRHLWGRGDGRAVDVLTLCLVDLPTAILLRRNRFTNPLAREQLRASVRAVLALGPPP</sequence>
<proteinExistence type="predicted"/>
<dbReference type="InterPro" id="IPR009057">
    <property type="entry name" value="Homeodomain-like_sf"/>
</dbReference>
<protein>
    <submittedName>
        <fullName evidence="4">TetR family transcriptional regulator</fullName>
    </submittedName>
</protein>
<dbReference type="Pfam" id="PF00440">
    <property type="entry name" value="TetR_N"/>
    <property type="match status" value="1"/>
</dbReference>
<dbReference type="Proteomes" id="UP000247569">
    <property type="component" value="Unassembled WGS sequence"/>
</dbReference>
<dbReference type="InterPro" id="IPR001647">
    <property type="entry name" value="HTH_TetR"/>
</dbReference>
<name>A0A318KDS4_9NOCA</name>
<dbReference type="PANTHER" id="PTHR30055">
    <property type="entry name" value="HTH-TYPE TRANSCRIPTIONAL REGULATOR RUTR"/>
    <property type="match status" value="1"/>
</dbReference>
<feature type="DNA-binding region" description="H-T-H motif" evidence="2">
    <location>
        <begin position="29"/>
        <end position="48"/>
    </location>
</feature>
<reference evidence="4 5" key="1">
    <citation type="submission" date="2018-05" db="EMBL/GenBank/DDBJ databases">
        <title>Genomic Encyclopedia of Type Strains, Phase IV (KMG-IV): sequencing the most valuable type-strain genomes for metagenomic binning, comparative biology and taxonomic classification.</title>
        <authorList>
            <person name="Goeker M."/>
        </authorList>
    </citation>
    <scope>NUCLEOTIDE SEQUENCE [LARGE SCALE GENOMIC DNA]</scope>
    <source>
        <strain evidence="4 5">DSM 44704</strain>
    </source>
</reference>
<dbReference type="PROSITE" id="PS50977">
    <property type="entry name" value="HTH_TETR_2"/>
    <property type="match status" value="1"/>
</dbReference>
<comment type="caution">
    <text evidence="4">The sequence shown here is derived from an EMBL/GenBank/DDBJ whole genome shotgun (WGS) entry which is preliminary data.</text>
</comment>
<organism evidence="4 5">
    <name type="scientific">Nocardia tenerifensis</name>
    <dbReference type="NCBI Taxonomy" id="228006"/>
    <lineage>
        <taxon>Bacteria</taxon>
        <taxon>Bacillati</taxon>
        <taxon>Actinomycetota</taxon>
        <taxon>Actinomycetes</taxon>
        <taxon>Mycobacteriales</taxon>
        <taxon>Nocardiaceae</taxon>
        <taxon>Nocardia</taxon>
    </lineage>
</organism>
<evidence type="ECO:0000313" key="5">
    <source>
        <dbReference type="Proteomes" id="UP000247569"/>
    </source>
</evidence>
<accession>A0A318KDS4</accession>
<dbReference type="SUPFAM" id="SSF46689">
    <property type="entry name" value="Homeodomain-like"/>
    <property type="match status" value="1"/>
</dbReference>
<dbReference type="Gene3D" id="1.10.357.10">
    <property type="entry name" value="Tetracycline Repressor, domain 2"/>
    <property type="match status" value="1"/>
</dbReference>
<evidence type="ECO:0000256" key="1">
    <source>
        <dbReference type="ARBA" id="ARBA00023125"/>
    </source>
</evidence>